<gene>
    <name evidence="2" type="ORF">H4R34_000551</name>
</gene>
<evidence type="ECO:0000256" key="1">
    <source>
        <dbReference type="SAM" id="MobiDB-lite"/>
    </source>
</evidence>
<keyword evidence="3" id="KW-1185">Reference proteome</keyword>
<evidence type="ECO:0000313" key="2">
    <source>
        <dbReference type="EMBL" id="KAJ1984579.1"/>
    </source>
</evidence>
<dbReference type="EMBL" id="JANBQB010000015">
    <property type="protein sequence ID" value="KAJ1984579.1"/>
    <property type="molecule type" value="Genomic_DNA"/>
</dbReference>
<name>A0A9W8BA49_9FUNG</name>
<organism evidence="2 3">
    <name type="scientific">Dimargaris verticillata</name>
    <dbReference type="NCBI Taxonomy" id="2761393"/>
    <lineage>
        <taxon>Eukaryota</taxon>
        <taxon>Fungi</taxon>
        <taxon>Fungi incertae sedis</taxon>
        <taxon>Zoopagomycota</taxon>
        <taxon>Kickxellomycotina</taxon>
        <taxon>Dimargaritomycetes</taxon>
        <taxon>Dimargaritales</taxon>
        <taxon>Dimargaritaceae</taxon>
        <taxon>Dimargaris</taxon>
    </lineage>
</organism>
<protein>
    <submittedName>
        <fullName evidence="2">Uncharacterized protein</fullName>
    </submittedName>
</protein>
<dbReference type="Proteomes" id="UP001151582">
    <property type="component" value="Unassembled WGS sequence"/>
</dbReference>
<feature type="compositionally biased region" description="Low complexity" evidence="1">
    <location>
        <begin position="1"/>
        <end position="11"/>
    </location>
</feature>
<comment type="caution">
    <text evidence="2">The sequence shown here is derived from an EMBL/GenBank/DDBJ whole genome shotgun (WGS) entry which is preliminary data.</text>
</comment>
<dbReference type="AlphaFoldDB" id="A0A9W8BA49"/>
<feature type="region of interest" description="Disordered" evidence="1">
    <location>
        <begin position="1"/>
        <end position="22"/>
    </location>
</feature>
<accession>A0A9W8BA49</accession>
<dbReference type="OrthoDB" id="10378525at2759"/>
<reference evidence="2" key="1">
    <citation type="submission" date="2022-07" db="EMBL/GenBank/DDBJ databases">
        <title>Phylogenomic reconstructions and comparative analyses of Kickxellomycotina fungi.</title>
        <authorList>
            <person name="Reynolds N.K."/>
            <person name="Stajich J.E."/>
            <person name="Barry K."/>
            <person name="Grigoriev I.V."/>
            <person name="Crous P."/>
            <person name="Smith M.E."/>
        </authorList>
    </citation>
    <scope>NUCLEOTIDE SEQUENCE</scope>
    <source>
        <strain evidence="2">RSA 567</strain>
    </source>
</reference>
<sequence length="140" mass="14722">MSVSDANASTPSSPPSTTPEPTWAWTSAAVLEDLQDLAVHASPSVPTGIAIKAQVVGGINQSNLTASGRAAQSPDLATSLVHANIVADPDLAVQLTDHFLSTQRQVQQTAKTLPLVRVDLDQLQTELSHIQSLLHASRDD</sequence>
<proteinExistence type="predicted"/>
<evidence type="ECO:0000313" key="3">
    <source>
        <dbReference type="Proteomes" id="UP001151582"/>
    </source>
</evidence>